<organism evidence="1 2">
    <name type="scientific">Ixodes persulcatus</name>
    <name type="common">Taiga tick</name>
    <dbReference type="NCBI Taxonomy" id="34615"/>
    <lineage>
        <taxon>Eukaryota</taxon>
        <taxon>Metazoa</taxon>
        <taxon>Ecdysozoa</taxon>
        <taxon>Arthropoda</taxon>
        <taxon>Chelicerata</taxon>
        <taxon>Arachnida</taxon>
        <taxon>Acari</taxon>
        <taxon>Parasitiformes</taxon>
        <taxon>Ixodida</taxon>
        <taxon>Ixodoidea</taxon>
        <taxon>Ixodidae</taxon>
        <taxon>Ixodinae</taxon>
        <taxon>Ixodes</taxon>
    </lineage>
</organism>
<name>A0AC60QIJ3_IXOPE</name>
<dbReference type="Proteomes" id="UP000805193">
    <property type="component" value="Unassembled WGS sequence"/>
</dbReference>
<reference evidence="1 2" key="1">
    <citation type="journal article" date="2020" name="Cell">
        <title>Large-Scale Comparative Analyses of Tick Genomes Elucidate Their Genetic Diversity and Vector Capacities.</title>
        <authorList>
            <consortium name="Tick Genome and Microbiome Consortium (TIGMIC)"/>
            <person name="Jia N."/>
            <person name="Wang J."/>
            <person name="Shi W."/>
            <person name="Du L."/>
            <person name="Sun Y."/>
            <person name="Zhan W."/>
            <person name="Jiang J.F."/>
            <person name="Wang Q."/>
            <person name="Zhang B."/>
            <person name="Ji P."/>
            <person name="Bell-Sakyi L."/>
            <person name="Cui X.M."/>
            <person name="Yuan T.T."/>
            <person name="Jiang B.G."/>
            <person name="Yang W.F."/>
            <person name="Lam T.T."/>
            <person name="Chang Q.C."/>
            <person name="Ding S.J."/>
            <person name="Wang X.J."/>
            <person name="Zhu J.G."/>
            <person name="Ruan X.D."/>
            <person name="Zhao L."/>
            <person name="Wei J.T."/>
            <person name="Ye R.Z."/>
            <person name="Que T.C."/>
            <person name="Du C.H."/>
            <person name="Zhou Y.H."/>
            <person name="Cheng J.X."/>
            <person name="Dai P.F."/>
            <person name="Guo W.B."/>
            <person name="Han X.H."/>
            <person name="Huang E.J."/>
            <person name="Li L.F."/>
            <person name="Wei W."/>
            <person name="Gao Y.C."/>
            <person name="Liu J.Z."/>
            <person name="Shao H.Z."/>
            <person name="Wang X."/>
            <person name="Wang C.C."/>
            <person name="Yang T.C."/>
            <person name="Huo Q.B."/>
            <person name="Li W."/>
            <person name="Chen H.Y."/>
            <person name="Chen S.E."/>
            <person name="Zhou L.G."/>
            <person name="Ni X.B."/>
            <person name="Tian J.H."/>
            <person name="Sheng Y."/>
            <person name="Liu T."/>
            <person name="Pan Y.S."/>
            <person name="Xia L.Y."/>
            <person name="Li J."/>
            <person name="Zhao F."/>
            <person name="Cao W.C."/>
        </authorList>
    </citation>
    <scope>NUCLEOTIDE SEQUENCE [LARGE SCALE GENOMIC DNA]</scope>
    <source>
        <strain evidence="1">Iper-2018</strain>
    </source>
</reference>
<protein>
    <submittedName>
        <fullName evidence="1">Uncharacterized protein</fullName>
    </submittedName>
</protein>
<comment type="caution">
    <text evidence="1">The sequence shown here is derived from an EMBL/GenBank/DDBJ whole genome shotgun (WGS) entry which is preliminary data.</text>
</comment>
<keyword evidence="2" id="KW-1185">Reference proteome</keyword>
<dbReference type="EMBL" id="JABSTQ010008698">
    <property type="protein sequence ID" value="KAG0434174.1"/>
    <property type="molecule type" value="Genomic_DNA"/>
</dbReference>
<gene>
    <name evidence="1" type="ORF">HPB47_019297</name>
</gene>
<sequence>MDAFDLRSESPSECNPNHRSCELSAARTSVLEKELEVCQALHELEPQNKWPLLTCVLLMRALDGSRFREELEKFLLELSTVDPMRSAYYHDLRSKFVMEIALEGLDANVVCVSFAGKELTCVHHTDHLALVRDVNLSRNRIRSLHPLCFLRSVVRLNLSGNRVLTCLGLEELPHLEWLSLEDNAMDRVHEADRRSWIGEKMKVRDFKQQWAGTFGSCESDPEENGLRYKIMELMNVPESVVKALEGECGLQKQDLDKRASDAAYRSRSLRLFKMMGSTSRVNFSKPKPAGKISKGVSLKDRAPVPEVALVVQIFRPIKLPNKLRRVTINTFIKNKIQGEVVVLGSQTLITLRNTVSCVADINAPGDYSEDPDKPQCPKAIDLYKSGFFFIGNTFYNDMTDPSCRDYSQVIREWAKNPRRNVGPFEVKRMEDTCFNDLEIQLGYPYVYVHQGYCEHLVVFSDMRMLHSDDSQHMSDYPMILQNHTHSKRLLCWLCHKAPANWVTYENERVTEDPFFFCNTCFRSYNYTADKKKIGHFRAEPYLDALI</sequence>
<accession>A0AC60QIJ3</accession>
<evidence type="ECO:0000313" key="1">
    <source>
        <dbReference type="EMBL" id="KAG0434174.1"/>
    </source>
</evidence>
<proteinExistence type="predicted"/>
<evidence type="ECO:0000313" key="2">
    <source>
        <dbReference type="Proteomes" id="UP000805193"/>
    </source>
</evidence>